<accession>A0A200Q6L4</accession>
<organism evidence="4 5">
    <name type="scientific">Macleaya cordata</name>
    <name type="common">Five-seeded plume-poppy</name>
    <name type="synonym">Bocconia cordata</name>
    <dbReference type="NCBI Taxonomy" id="56857"/>
    <lineage>
        <taxon>Eukaryota</taxon>
        <taxon>Viridiplantae</taxon>
        <taxon>Streptophyta</taxon>
        <taxon>Embryophyta</taxon>
        <taxon>Tracheophyta</taxon>
        <taxon>Spermatophyta</taxon>
        <taxon>Magnoliopsida</taxon>
        <taxon>Ranunculales</taxon>
        <taxon>Papaveraceae</taxon>
        <taxon>Papaveroideae</taxon>
        <taxon>Macleaya</taxon>
    </lineage>
</organism>
<comment type="caution">
    <text evidence="4">The sequence shown here is derived from an EMBL/GenBank/DDBJ whole genome shotgun (WGS) entry which is preliminary data.</text>
</comment>
<dbReference type="STRING" id="56857.A0A200Q6L4"/>
<proteinExistence type="predicted"/>
<keyword evidence="5" id="KW-1185">Reference proteome</keyword>
<feature type="chain" id="PRO_5012555317" evidence="3">
    <location>
        <begin position="22"/>
        <end position="125"/>
    </location>
</feature>
<dbReference type="InParanoid" id="A0A200Q6L4"/>
<name>A0A200Q6L4_MACCD</name>
<feature type="signal peptide" evidence="3">
    <location>
        <begin position="1"/>
        <end position="21"/>
    </location>
</feature>
<dbReference type="Proteomes" id="UP000195402">
    <property type="component" value="Unassembled WGS sequence"/>
</dbReference>
<gene>
    <name evidence="4" type="ORF">BVC80_1709g18</name>
</gene>
<keyword evidence="2" id="KW-0325">Glycoprotein</keyword>
<dbReference type="OMA" id="VNQKACK"/>
<evidence type="ECO:0000313" key="4">
    <source>
        <dbReference type="EMBL" id="OVA06072.1"/>
    </source>
</evidence>
<dbReference type="AlphaFoldDB" id="A0A200Q6L4"/>
<dbReference type="EMBL" id="MVGT01002976">
    <property type="protein sequence ID" value="OVA06072.1"/>
    <property type="molecule type" value="Genomic_DNA"/>
</dbReference>
<evidence type="ECO:0000313" key="5">
    <source>
        <dbReference type="Proteomes" id="UP000195402"/>
    </source>
</evidence>
<dbReference type="Gene3D" id="3.50.30.30">
    <property type="match status" value="1"/>
</dbReference>
<dbReference type="PANTHER" id="PTHR22702:SF1">
    <property type="entry name" value="PROTEASE-ASSOCIATED DOMAIN-CONTAINING PROTEIN 1"/>
    <property type="match status" value="1"/>
</dbReference>
<evidence type="ECO:0000256" key="2">
    <source>
        <dbReference type="ARBA" id="ARBA00023180"/>
    </source>
</evidence>
<evidence type="ECO:0000256" key="3">
    <source>
        <dbReference type="SAM" id="SignalP"/>
    </source>
</evidence>
<evidence type="ECO:0000256" key="1">
    <source>
        <dbReference type="ARBA" id="ARBA00022729"/>
    </source>
</evidence>
<keyword evidence="1 3" id="KW-0732">Signal</keyword>
<protein>
    <submittedName>
        <fullName evidence="4">Uncharacterized protein</fullName>
    </submittedName>
</protein>
<sequence length="125" mass="13830">MKEKLGFFIWVLFLGINSCLGERNSLQVTSPESLKNVYECAIGNFGVPQNLVGTVLYPKVNQKACKGFYKFDLSFKSKPGGLPTILLVDRGDCYFKLKEWNAQNARASITWAAATVADGFYSSST</sequence>
<dbReference type="PANTHER" id="PTHR22702">
    <property type="entry name" value="PROTEASE-ASSOCIATED DOMAIN-CONTAINING PROTEIN"/>
    <property type="match status" value="1"/>
</dbReference>
<dbReference type="OrthoDB" id="10045365at2759"/>
<reference evidence="4 5" key="1">
    <citation type="journal article" date="2017" name="Mol. Plant">
        <title>The Genome of Medicinal Plant Macleaya cordata Provides New Insights into Benzylisoquinoline Alkaloids Metabolism.</title>
        <authorList>
            <person name="Liu X."/>
            <person name="Liu Y."/>
            <person name="Huang P."/>
            <person name="Ma Y."/>
            <person name="Qing Z."/>
            <person name="Tang Q."/>
            <person name="Cao H."/>
            <person name="Cheng P."/>
            <person name="Zheng Y."/>
            <person name="Yuan Z."/>
            <person name="Zhou Y."/>
            <person name="Liu J."/>
            <person name="Tang Z."/>
            <person name="Zhuo Y."/>
            <person name="Zhang Y."/>
            <person name="Yu L."/>
            <person name="Huang J."/>
            <person name="Yang P."/>
            <person name="Peng Q."/>
            <person name="Zhang J."/>
            <person name="Jiang W."/>
            <person name="Zhang Z."/>
            <person name="Lin K."/>
            <person name="Ro D.K."/>
            <person name="Chen X."/>
            <person name="Xiong X."/>
            <person name="Shang Y."/>
            <person name="Huang S."/>
            <person name="Zeng J."/>
        </authorList>
    </citation>
    <scope>NUCLEOTIDE SEQUENCE [LARGE SCALE GENOMIC DNA]</scope>
    <source>
        <strain evidence="5">cv. BLH2017</strain>
        <tissue evidence="4">Root</tissue>
    </source>
</reference>